<feature type="region of interest" description="Disordered" evidence="2">
    <location>
        <begin position="1132"/>
        <end position="1257"/>
    </location>
</feature>
<sequence length="1330" mass="144571">MISFQKMMKKTEDKLKARRRSSSASRTLATTVNLVDRIGASLRISSRRKPKEKQSNDALCNSKNDEWLRSGAHYARIGAQSSVGIERRRSTCSAVFFGSKQPRLYFADEEIDTEEEPTKKHSKELRSFSVGEKTSFLIEAVEVDRVQEKSRVHSSKSAGDFARRPSSLGDALLAGAGELDRLESPQFIDDTASEDEEDLHLDTDIEPNALSMALVPLAAVSPLSRSRRSSGVSGISVKTGSGFGGAVARSCPGTPQMHRRRYLKEGATQLTSLSTLCTHHRYLFLFNDLLLVSKQKGENSYKLKNKVNLDRLWISSNNCTHSFLIGWPIQNYIAHFSCESEKNEWFAKLSECIRRRFRPRTTTIGVSVRIEGRQQYIRQEVQNGRRASEIVQELIDTLDLPALDPHLHHYELCFETGKDVPANVHQPTSASGTVSGVPLAVATTPSTGGLFHSGCTIRPLNGVENVYSILMDHVASAGLTLSDSQLAQLDTCPMTHCRLVLRQSSTSGGSSSRSNAALNFVNQFRKVLSRTESSSKRLFGRQLEGSMPPQPVLTMIDHLTMHAADIEGIFRKSPKQATVRVLKTQLDHGQVPDFHQFNVHVTASLLKEYLRSIPGQLLISGNYHLWMEMCDEADPAKKLRICRNLLRLLPASHTVLLRSVVRLLRRIAVNEETSKMSARSLAVCIAPSLLENPNIVDSARKVPELAVYLIEHATEIFDGFVEEGALLVVPKQNDQQQQDESEAARRLHQSTDSGLSDDAGTCGKQSAASQNSKTTLLGVSTTFSSSADPLPTAKSVSPDSALFESIGPMSDCSGDDESNRGNSRGDAVSKKTTQSGVRIEEIENMALSRQIATADDESSADEDDGPTPTAVLSRENSDVKTQFPNRYQWKSHLSSDPTTPLAQSNRSQPKSVYKGLTESDLAKSPAEVRILRLKPQSASPAASPSLSMASVNSERFRRLERNPSRKTSTNSNFSAVSETSNASERQHGALRRANLLSKNESLGLSSDSRHRSTNTSAPGSQTRPNSSSSTRNGVPLSSRQANNGSSQIARTPSNGNARSSSANLKRNNSMSTSQTGAGLKSSRENLVQKVAQAPLSAGFASTTSTRFGTLDRKSVSGNTTPGLVQQSGTIIRRENQNASKPTVTSNSSTPIARSNTSSGRGGSLKSPTATFENPYSVVSKTNGANSNTMQKSSHNTPTTVSLARRSQVGPMRSNGGLVTKCSNGESPSHGSRRTIGANSTLDRSASIPSKSTAWRPPKRTAEDIVLDKLEVNWSVPSIRSVFQQNKDVKPASIDTVYAKLPSSASAAGNQQAANNENLHKVTSSQSVFGH</sequence>
<organism evidence="4 5">
    <name type="scientific">Ditylenchus destructor</name>
    <dbReference type="NCBI Taxonomy" id="166010"/>
    <lineage>
        <taxon>Eukaryota</taxon>
        <taxon>Metazoa</taxon>
        <taxon>Ecdysozoa</taxon>
        <taxon>Nematoda</taxon>
        <taxon>Chromadorea</taxon>
        <taxon>Rhabditida</taxon>
        <taxon>Tylenchina</taxon>
        <taxon>Tylenchomorpha</taxon>
        <taxon>Sphaerularioidea</taxon>
        <taxon>Anguinidae</taxon>
        <taxon>Anguininae</taxon>
        <taxon>Ditylenchus</taxon>
    </lineage>
</organism>
<evidence type="ECO:0000259" key="3">
    <source>
        <dbReference type="PROSITE" id="PS50238"/>
    </source>
</evidence>
<dbReference type="PANTHER" id="PTHR23179">
    <property type="entry name" value="T-CELL ACTIVATION RHO GTPASE ACTIVATING PROTEIN-RELATED"/>
    <property type="match status" value="1"/>
</dbReference>
<dbReference type="Gene3D" id="2.30.29.30">
    <property type="entry name" value="Pleckstrin-homology domain (PH domain)/Phosphotyrosine-binding domain (PTB)"/>
    <property type="match status" value="1"/>
</dbReference>
<dbReference type="PROSITE" id="PS50238">
    <property type="entry name" value="RHOGAP"/>
    <property type="match status" value="1"/>
</dbReference>
<dbReference type="Pfam" id="PF00620">
    <property type="entry name" value="RhoGAP"/>
    <property type="match status" value="1"/>
</dbReference>
<feature type="compositionally biased region" description="Polar residues" evidence="2">
    <location>
        <begin position="1320"/>
        <end position="1330"/>
    </location>
</feature>
<dbReference type="Gene3D" id="1.10.555.10">
    <property type="entry name" value="Rho GTPase activation protein"/>
    <property type="match status" value="1"/>
</dbReference>
<feature type="compositionally biased region" description="Polar residues" evidence="2">
    <location>
        <begin position="1236"/>
        <end position="1252"/>
    </location>
</feature>
<feature type="compositionally biased region" description="Polar residues" evidence="2">
    <location>
        <begin position="996"/>
        <end position="1006"/>
    </location>
</feature>
<dbReference type="Proteomes" id="UP001201812">
    <property type="component" value="Unassembled WGS sequence"/>
</dbReference>
<name>A0AAD4NBV5_9BILA</name>
<feature type="region of interest" description="Disordered" evidence="2">
    <location>
        <begin position="1305"/>
        <end position="1330"/>
    </location>
</feature>
<feature type="domain" description="Rho-GAP" evidence="3">
    <location>
        <begin position="533"/>
        <end position="717"/>
    </location>
</feature>
<dbReference type="SMART" id="SM00324">
    <property type="entry name" value="RhoGAP"/>
    <property type="match status" value="1"/>
</dbReference>
<evidence type="ECO:0000313" key="5">
    <source>
        <dbReference type="Proteomes" id="UP001201812"/>
    </source>
</evidence>
<proteinExistence type="predicted"/>
<feature type="compositionally biased region" description="Polar residues" evidence="2">
    <location>
        <begin position="965"/>
        <end position="983"/>
    </location>
</feature>
<dbReference type="InterPro" id="IPR000198">
    <property type="entry name" value="RhoGAP_dom"/>
</dbReference>
<dbReference type="InterPro" id="IPR047887">
    <property type="entry name" value="ARHGAP20_PH"/>
</dbReference>
<dbReference type="SUPFAM" id="SSF50729">
    <property type="entry name" value="PH domain-like"/>
    <property type="match status" value="1"/>
</dbReference>
<feature type="region of interest" description="Disordered" evidence="2">
    <location>
        <begin position="851"/>
        <end position="919"/>
    </location>
</feature>
<reference evidence="4" key="1">
    <citation type="submission" date="2022-01" db="EMBL/GenBank/DDBJ databases">
        <title>Genome Sequence Resource for Two Populations of Ditylenchus destructor, the Migratory Endoparasitic Phytonematode.</title>
        <authorList>
            <person name="Zhang H."/>
            <person name="Lin R."/>
            <person name="Xie B."/>
        </authorList>
    </citation>
    <scope>NUCLEOTIDE SEQUENCE</scope>
    <source>
        <strain evidence="4">BazhouSP</strain>
    </source>
</reference>
<dbReference type="Pfam" id="PF22286">
    <property type="entry name" value="RHG20_PH"/>
    <property type="match status" value="1"/>
</dbReference>
<feature type="region of interest" description="Disordered" evidence="2">
    <location>
        <begin position="1"/>
        <end position="26"/>
    </location>
</feature>
<keyword evidence="1" id="KW-0343">GTPase activation</keyword>
<evidence type="ECO:0000256" key="1">
    <source>
        <dbReference type="ARBA" id="ARBA00022468"/>
    </source>
</evidence>
<dbReference type="PANTHER" id="PTHR23179:SF3">
    <property type="entry name" value="RHO GTPASE-ACTIVATING PROTEIN 20"/>
    <property type="match status" value="1"/>
</dbReference>
<feature type="compositionally biased region" description="Polar residues" evidence="2">
    <location>
        <begin position="1220"/>
        <end position="1229"/>
    </location>
</feature>
<feature type="compositionally biased region" description="Basic and acidic residues" evidence="2">
    <location>
        <begin position="954"/>
        <end position="963"/>
    </location>
</feature>
<feature type="compositionally biased region" description="Polar residues" evidence="2">
    <location>
        <begin position="1165"/>
        <end position="1201"/>
    </location>
</feature>
<evidence type="ECO:0000256" key="2">
    <source>
        <dbReference type="SAM" id="MobiDB-lite"/>
    </source>
</evidence>
<feature type="region of interest" description="Disordered" evidence="2">
    <location>
        <begin position="934"/>
        <end position="1082"/>
    </location>
</feature>
<feature type="compositionally biased region" description="Polar residues" evidence="2">
    <location>
        <begin position="1136"/>
        <end position="1158"/>
    </location>
</feature>
<keyword evidence="5" id="KW-1185">Reference proteome</keyword>
<comment type="caution">
    <text evidence="4">The sequence shown here is derived from an EMBL/GenBank/DDBJ whole genome shotgun (WGS) entry which is preliminary data.</text>
</comment>
<feature type="compositionally biased region" description="Polar residues" evidence="2">
    <location>
        <begin position="763"/>
        <end position="787"/>
    </location>
</feature>
<feature type="compositionally biased region" description="Acidic residues" evidence="2">
    <location>
        <begin position="854"/>
        <end position="865"/>
    </location>
</feature>
<dbReference type="SUPFAM" id="SSF48350">
    <property type="entry name" value="GTPase activation domain, GAP"/>
    <property type="match status" value="1"/>
</dbReference>
<feature type="region of interest" description="Disordered" evidence="2">
    <location>
        <begin position="731"/>
        <end position="837"/>
    </location>
</feature>
<dbReference type="InterPro" id="IPR011993">
    <property type="entry name" value="PH-like_dom_sf"/>
</dbReference>
<protein>
    <submittedName>
        <fullName evidence="4">RhoGAP domain-containing protein</fullName>
    </submittedName>
</protein>
<feature type="compositionally biased region" description="Low complexity" evidence="2">
    <location>
        <begin position="937"/>
        <end position="950"/>
    </location>
</feature>
<accession>A0AAD4NBV5</accession>
<dbReference type="EMBL" id="JAKKPZ010000004">
    <property type="protein sequence ID" value="KAI1722087.1"/>
    <property type="molecule type" value="Genomic_DNA"/>
</dbReference>
<feature type="compositionally biased region" description="Polar residues" evidence="2">
    <location>
        <begin position="891"/>
        <end position="910"/>
    </location>
</feature>
<feature type="compositionally biased region" description="Low complexity" evidence="2">
    <location>
        <begin position="1305"/>
        <end position="1315"/>
    </location>
</feature>
<gene>
    <name evidence="4" type="ORF">DdX_04389</name>
</gene>
<dbReference type="GO" id="GO:0007165">
    <property type="term" value="P:signal transduction"/>
    <property type="evidence" value="ECO:0007669"/>
    <property type="project" value="InterPro"/>
</dbReference>
<evidence type="ECO:0000313" key="4">
    <source>
        <dbReference type="EMBL" id="KAI1722087.1"/>
    </source>
</evidence>
<dbReference type="GO" id="GO:0005096">
    <property type="term" value="F:GTPase activator activity"/>
    <property type="evidence" value="ECO:0007669"/>
    <property type="project" value="UniProtKB-KW"/>
</dbReference>
<dbReference type="InterPro" id="IPR008936">
    <property type="entry name" value="Rho_GTPase_activation_prot"/>
</dbReference>
<feature type="compositionally biased region" description="Polar residues" evidence="2">
    <location>
        <begin position="1013"/>
        <end position="1076"/>
    </location>
</feature>